<dbReference type="PATRIC" id="fig|1423810.4.peg.1728"/>
<dbReference type="Gene3D" id="3.30.420.110">
    <property type="entry name" value="MutS, connector domain"/>
    <property type="match status" value="1"/>
</dbReference>
<comment type="function">
    <text evidence="8 9">This protein is involved in the repair of mismatches in DNA. It is possible that it carries out the mismatch recognition step. This protein has a weak ATPase activity.</text>
</comment>
<dbReference type="GO" id="GO:0005829">
    <property type="term" value="C:cytosol"/>
    <property type="evidence" value="ECO:0007669"/>
    <property type="project" value="TreeGrafter"/>
</dbReference>
<keyword evidence="6 9" id="KW-0238">DNA-binding</keyword>
<dbReference type="Pfam" id="PF00488">
    <property type="entry name" value="MutS_V"/>
    <property type="match status" value="1"/>
</dbReference>
<dbReference type="Proteomes" id="UP000051789">
    <property type="component" value="Unassembled WGS sequence"/>
</dbReference>
<dbReference type="PANTHER" id="PTHR11361:SF34">
    <property type="entry name" value="DNA MISMATCH REPAIR PROTEIN MSH1, MITOCHONDRIAL"/>
    <property type="match status" value="1"/>
</dbReference>
<evidence type="ECO:0000313" key="13">
    <source>
        <dbReference type="EMBL" id="KRM86823.1"/>
    </source>
</evidence>
<evidence type="ECO:0000256" key="1">
    <source>
        <dbReference type="ARBA" id="ARBA00006271"/>
    </source>
</evidence>
<dbReference type="Gene3D" id="1.10.1420.10">
    <property type="match status" value="2"/>
</dbReference>
<evidence type="ECO:0000256" key="4">
    <source>
        <dbReference type="ARBA" id="ARBA00022763"/>
    </source>
</evidence>
<dbReference type="SUPFAM" id="SSF48334">
    <property type="entry name" value="DNA repair protein MutS, domain III"/>
    <property type="match status" value="1"/>
</dbReference>
<dbReference type="HAMAP" id="MF_00096">
    <property type="entry name" value="MutS"/>
    <property type="match status" value="1"/>
</dbReference>
<dbReference type="InterPro" id="IPR036678">
    <property type="entry name" value="MutS_con_dom_sf"/>
</dbReference>
<dbReference type="InterPro" id="IPR017261">
    <property type="entry name" value="DNA_mismatch_repair_MutS/MSH"/>
</dbReference>
<evidence type="ECO:0000256" key="11">
    <source>
        <dbReference type="SAM" id="MobiDB-lite"/>
    </source>
</evidence>
<evidence type="ECO:0000256" key="9">
    <source>
        <dbReference type="HAMAP-Rule" id="MF_00096"/>
    </source>
</evidence>
<dbReference type="SUPFAM" id="SSF55271">
    <property type="entry name" value="DNA repair protein MutS, domain I"/>
    <property type="match status" value="1"/>
</dbReference>
<dbReference type="NCBIfam" id="NF003810">
    <property type="entry name" value="PRK05399.1"/>
    <property type="match status" value="1"/>
</dbReference>
<feature type="compositionally biased region" description="Low complexity" evidence="11">
    <location>
        <begin position="803"/>
        <end position="827"/>
    </location>
</feature>
<dbReference type="InterPro" id="IPR007695">
    <property type="entry name" value="DNA_mismatch_repair_MutS-lik_N"/>
</dbReference>
<feature type="binding site" evidence="9">
    <location>
        <begin position="599"/>
        <end position="606"/>
    </location>
    <ligand>
        <name>ATP</name>
        <dbReference type="ChEBI" id="CHEBI:30616"/>
    </ligand>
</feature>
<gene>
    <name evidence="9" type="primary">mutS</name>
    <name evidence="13" type="ORF">FD19_GL001681</name>
</gene>
<dbReference type="InterPro" id="IPR027417">
    <property type="entry name" value="P-loop_NTPase"/>
</dbReference>
<dbReference type="CDD" id="cd03284">
    <property type="entry name" value="ABC_MutS1"/>
    <property type="match status" value="1"/>
</dbReference>
<evidence type="ECO:0000256" key="7">
    <source>
        <dbReference type="ARBA" id="ARBA00023204"/>
    </source>
</evidence>
<evidence type="ECO:0000256" key="2">
    <source>
        <dbReference type="ARBA" id="ARBA00021982"/>
    </source>
</evidence>
<feature type="domain" description="DNA mismatch repair proteins mutS family" evidence="12">
    <location>
        <begin position="673"/>
        <end position="689"/>
    </location>
</feature>
<dbReference type="Pfam" id="PF05188">
    <property type="entry name" value="MutS_II"/>
    <property type="match status" value="1"/>
</dbReference>
<evidence type="ECO:0000313" key="14">
    <source>
        <dbReference type="Proteomes" id="UP000051789"/>
    </source>
</evidence>
<dbReference type="STRING" id="1423810.FD19_GL001681"/>
<dbReference type="Gene3D" id="3.40.1170.10">
    <property type="entry name" value="DNA repair protein MutS, domain I"/>
    <property type="match status" value="1"/>
</dbReference>
<dbReference type="SUPFAM" id="SSF53150">
    <property type="entry name" value="DNA repair protein MutS, domain II"/>
    <property type="match status" value="1"/>
</dbReference>
<keyword evidence="14" id="KW-1185">Reference proteome</keyword>
<evidence type="ECO:0000256" key="6">
    <source>
        <dbReference type="ARBA" id="ARBA00023125"/>
    </source>
</evidence>
<dbReference type="AlphaFoldDB" id="A0A0R2C5M3"/>
<name>A0A0R2C5M3_9LACO</name>
<reference evidence="13 14" key="1">
    <citation type="journal article" date="2015" name="Genome Announc.">
        <title>Expanding the biotechnology potential of lactobacilli through comparative genomics of 213 strains and associated genera.</title>
        <authorList>
            <person name="Sun Z."/>
            <person name="Harris H.M."/>
            <person name="McCann A."/>
            <person name="Guo C."/>
            <person name="Argimon S."/>
            <person name="Zhang W."/>
            <person name="Yang X."/>
            <person name="Jeffery I.B."/>
            <person name="Cooney J.C."/>
            <person name="Kagawa T.F."/>
            <person name="Liu W."/>
            <person name="Song Y."/>
            <person name="Salvetti E."/>
            <person name="Wrobel A."/>
            <person name="Rasinkangas P."/>
            <person name="Parkhill J."/>
            <person name="Rea M.C."/>
            <person name="O'Sullivan O."/>
            <person name="Ritari J."/>
            <person name="Douillard F.P."/>
            <person name="Paul Ross R."/>
            <person name="Yang R."/>
            <person name="Briner A.E."/>
            <person name="Felis G.E."/>
            <person name="de Vos W.M."/>
            <person name="Barrangou R."/>
            <person name="Klaenhammer T.R."/>
            <person name="Caufield P.W."/>
            <person name="Cui Y."/>
            <person name="Zhang H."/>
            <person name="O'Toole P.W."/>
        </authorList>
    </citation>
    <scope>NUCLEOTIDE SEQUENCE [LARGE SCALE GENOMIC DNA]</scope>
    <source>
        <strain evidence="13 14">DSM 22698</strain>
    </source>
</reference>
<dbReference type="InterPro" id="IPR000432">
    <property type="entry name" value="DNA_mismatch_repair_MutS_C"/>
</dbReference>
<protein>
    <recommendedName>
        <fullName evidence="2 9">DNA mismatch repair protein MutS</fullName>
    </recommendedName>
</protein>
<keyword evidence="4 9" id="KW-0227">DNA damage</keyword>
<dbReference type="PROSITE" id="PS00486">
    <property type="entry name" value="DNA_MISMATCH_REPAIR_2"/>
    <property type="match status" value="1"/>
</dbReference>
<dbReference type="InterPro" id="IPR036187">
    <property type="entry name" value="DNA_mismatch_repair_MutS_sf"/>
</dbReference>
<dbReference type="InterPro" id="IPR007861">
    <property type="entry name" value="DNA_mismatch_repair_MutS_clamp"/>
</dbReference>
<evidence type="ECO:0000256" key="10">
    <source>
        <dbReference type="RuleBase" id="RU003756"/>
    </source>
</evidence>
<keyword evidence="5 9" id="KW-0067">ATP-binding</keyword>
<organism evidence="13 14">
    <name type="scientific">Lacticaseibacillus thailandensis DSM 22698 = JCM 13996</name>
    <dbReference type="NCBI Taxonomy" id="1423810"/>
    <lineage>
        <taxon>Bacteria</taxon>
        <taxon>Bacillati</taxon>
        <taxon>Bacillota</taxon>
        <taxon>Bacilli</taxon>
        <taxon>Lactobacillales</taxon>
        <taxon>Lactobacillaceae</taxon>
        <taxon>Lacticaseibacillus</taxon>
    </lineage>
</organism>
<dbReference type="GO" id="GO:0030983">
    <property type="term" value="F:mismatched DNA binding"/>
    <property type="evidence" value="ECO:0007669"/>
    <property type="project" value="InterPro"/>
</dbReference>
<dbReference type="InterPro" id="IPR007860">
    <property type="entry name" value="DNA_mmatch_repair_MutS_con_dom"/>
</dbReference>
<keyword evidence="7 9" id="KW-0234">DNA repair</keyword>
<dbReference type="FunFam" id="3.40.50.300:FF:000870">
    <property type="entry name" value="MutS protein homolog 4"/>
    <property type="match status" value="1"/>
</dbReference>
<dbReference type="SMART" id="SM00534">
    <property type="entry name" value="MUTSac"/>
    <property type="match status" value="1"/>
</dbReference>
<dbReference type="GO" id="GO:0140664">
    <property type="term" value="F:ATP-dependent DNA damage sensor activity"/>
    <property type="evidence" value="ECO:0007669"/>
    <property type="project" value="InterPro"/>
</dbReference>
<sequence length="902" mass="99583">MMQQYLAIKAQYPDAFLFYRIGDFYEMFYDDAIKGSQILELTLTARNKSADNPIPMCGVPHHAVENYLNVMIDHGYKVAICEQMEDPKKAVGMVKREVIQLVTPGTTMNVTPGAAKQNNYLTAVLPVDDGFGFAYTDLSTGEMKVTHLNSLADVTNELDALSSLEVVVPGQLDDDVADKLKVNDRILSQQAISDQPSAEVSFVIQDLQDQTEARVVSMLMQYLLNTQKRSLAHIQRAVPYTPSAFLEMDSDARRNLDILSNSRTGKKADSLLWLLDKTKTAMGGRMLRNWLERPLLDYRAITHRQQQVQAFLDHFFERTELADNLNQVYDLERLAGRVAFGNVNGRDLQQLATSLDQLPAILDTLDRIGDDSLDDYRHLDTVGDVADLIHASIVDEPPISVKDGGIIKDGYNAQLDAYRATLKNSKQWLAEYETQERAATGIHNLKVRYTTVFGYFIEVTKSNLDKVPTDRYDRKQTLTNAERFTTPELKAKEDTILEAESNSTSLEYDVFTQIREQIKDNITRLQALAAKVAGLDVLQSYAQVAEDQHFVRPTMTALGHDIDIVNGRHPVVEKVMGATEYIPNNVNMDANTDMLLITGPNMSGKSTYMRQLALIVIMAQAGGFVPADRATLPVFDKIFTRIGAADDLANGQSTFMVEMLEANAALSHATSRSLILFDEIGRGTATYDGMALAQAIIEYLHDHVHAKTLFSTHYHELTALADHLDRLRNVHVGATLDHGNLVFLHKMMAGPADKSYGIHVAKLAGLPDELLRRADQVLRHLEEQGGTLDVSDAPSRTAVAANSSSAGTPVAAAPASAAESAPATAETAADKPHADSDDGTSTDTGAQPADEQLELFAPTTAVPELSTVDHKVLQQLKQFDLLQATPMAAMNLLYQLKQELKH</sequence>
<comment type="caution">
    <text evidence="13">The sequence shown here is derived from an EMBL/GenBank/DDBJ whole genome shotgun (WGS) entry which is preliminary data.</text>
</comment>
<dbReference type="SMART" id="SM00533">
    <property type="entry name" value="MUTSd"/>
    <property type="match status" value="1"/>
</dbReference>
<dbReference type="Pfam" id="PF01624">
    <property type="entry name" value="MutS_I"/>
    <property type="match status" value="1"/>
</dbReference>
<proteinExistence type="inferred from homology"/>
<dbReference type="InterPro" id="IPR005748">
    <property type="entry name" value="DNA_mismatch_repair_MutS"/>
</dbReference>
<dbReference type="GO" id="GO:0006298">
    <property type="term" value="P:mismatch repair"/>
    <property type="evidence" value="ECO:0007669"/>
    <property type="project" value="UniProtKB-UniRule"/>
</dbReference>
<comment type="similarity">
    <text evidence="1 9 10">Belongs to the DNA mismatch repair MutS family.</text>
</comment>
<evidence type="ECO:0000256" key="3">
    <source>
        <dbReference type="ARBA" id="ARBA00022741"/>
    </source>
</evidence>
<accession>A0A0R2C5M3</accession>
<dbReference type="SUPFAM" id="SSF52540">
    <property type="entry name" value="P-loop containing nucleoside triphosphate hydrolases"/>
    <property type="match status" value="1"/>
</dbReference>
<dbReference type="GO" id="GO:0003684">
    <property type="term" value="F:damaged DNA binding"/>
    <property type="evidence" value="ECO:0007669"/>
    <property type="project" value="UniProtKB-UniRule"/>
</dbReference>
<dbReference type="GO" id="GO:0005524">
    <property type="term" value="F:ATP binding"/>
    <property type="evidence" value="ECO:0007669"/>
    <property type="project" value="UniProtKB-UniRule"/>
</dbReference>
<evidence type="ECO:0000259" key="12">
    <source>
        <dbReference type="PROSITE" id="PS00486"/>
    </source>
</evidence>
<evidence type="ECO:0000256" key="5">
    <source>
        <dbReference type="ARBA" id="ARBA00022840"/>
    </source>
</evidence>
<dbReference type="Pfam" id="PF05190">
    <property type="entry name" value="MutS_IV"/>
    <property type="match status" value="1"/>
</dbReference>
<dbReference type="InterPro" id="IPR007696">
    <property type="entry name" value="DNA_mismatch_repair_MutS_core"/>
</dbReference>
<dbReference type="EMBL" id="AYZK01000005">
    <property type="protein sequence ID" value="KRM86823.1"/>
    <property type="molecule type" value="Genomic_DNA"/>
</dbReference>
<dbReference type="Pfam" id="PF05192">
    <property type="entry name" value="MutS_III"/>
    <property type="match status" value="1"/>
</dbReference>
<evidence type="ECO:0000256" key="8">
    <source>
        <dbReference type="ARBA" id="ARBA00024647"/>
    </source>
</evidence>
<dbReference type="FunFam" id="3.40.1170.10:FF:000001">
    <property type="entry name" value="DNA mismatch repair protein MutS"/>
    <property type="match status" value="1"/>
</dbReference>
<dbReference type="InterPro" id="IPR045076">
    <property type="entry name" value="MutS"/>
</dbReference>
<dbReference type="InterPro" id="IPR016151">
    <property type="entry name" value="DNA_mismatch_repair_MutS_N"/>
</dbReference>
<dbReference type="Gene3D" id="3.40.50.300">
    <property type="entry name" value="P-loop containing nucleotide triphosphate hydrolases"/>
    <property type="match status" value="1"/>
</dbReference>
<feature type="region of interest" description="Disordered" evidence="11">
    <location>
        <begin position="785"/>
        <end position="846"/>
    </location>
</feature>
<keyword evidence="3 9" id="KW-0547">Nucleotide-binding</keyword>
<dbReference type="PIRSF" id="PIRSF037677">
    <property type="entry name" value="DNA_mis_repair_Msh6"/>
    <property type="match status" value="1"/>
</dbReference>
<dbReference type="PANTHER" id="PTHR11361">
    <property type="entry name" value="DNA MISMATCH REPAIR PROTEIN MUTS FAMILY MEMBER"/>
    <property type="match status" value="1"/>
</dbReference>
<dbReference type="NCBIfam" id="TIGR01070">
    <property type="entry name" value="mutS1"/>
    <property type="match status" value="1"/>
</dbReference>
<dbReference type="FunFam" id="1.10.1420.10:FF:000001">
    <property type="entry name" value="DNA mismatch repair protein MutS"/>
    <property type="match status" value="1"/>
</dbReference>